<keyword evidence="3 4" id="KW-0648">Protein biosynthesis</keyword>
<feature type="region of interest" description="Disordered" evidence="5">
    <location>
        <begin position="271"/>
        <end position="300"/>
    </location>
</feature>
<dbReference type="KEGG" id="hazt:108680776"/>
<evidence type="ECO:0000256" key="1">
    <source>
        <dbReference type="ARBA" id="ARBA00005532"/>
    </source>
</evidence>
<dbReference type="AlphaFoldDB" id="A0A8B7PG96"/>
<dbReference type="Pfam" id="PF25025">
    <property type="entry name" value="EF-Ts_N"/>
    <property type="match status" value="1"/>
</dbReference>
<dbReference type="InterPro" id="IPR018101">
    <property type="entry name" value="Transl_elong_Ts_CS"/>
</dbReference>
<dbReference type="CTD" id="35060"/>
<evidence type="ECO:0000256" key="2">
    <source>
        <dbReference type="ARBA" id="ARBA00022768"/>
    </source>
</evidence>
<dbReference type="Proteomes" id="UP000694843">
    <property type="component" value="Unplaced"/>
</dbReference>
<evidence type="ECO:0000313" key="7">
    <source>
        <dbReference type="Proteomes" id="UP000694843"/>
    </source>
</evidence>
<gene>
    <name evidence="8" type="primary">LOC108680776</name>
</gene>
<dbReference type="InterPro" id="IPR014039">
    <property type="entry name" value="Transl_elong_EFTs/EF1B_dimer"/>
</dbReference>
<dbReference type="SUPFAM" id="SSF46934">
    <property type="entry name" value="UBA-like"/>
    <property type="match status" value="1"/>
</dbReference>
<dbReference type="GO" id="GO:0003746">
    <property type="term" value="F:translation elongation factor activity"/>
    <property type="evidence" value="ECO:0007669"/>
    <property type="project" value="UniProtKB-UniRule"/>
</dbReference>
<dbReference type="RefSeq" id="XP_018025164.1">
    <property type="nucleotide sequence ID" value="XM_018169675.2"/>
</dbReference>
<dbReference type="PROSITE" id="PS01127">
    <property type="entry name" value="EF_TS_2"/>
    <property type="match status" value="1"/>
</dbReference>
<dbReference type="OMA" id="VGEAPIC"/>
<comment type="similarity">
    <text evidence="1 4">Belongs to the EF-Ts family.</text>
</comment>
<dbReference type="InterPro" id="IPR009060">
    <property type="entry name" value="UBA-like_sf"/>
</dbReference>
<dbReference type="CDD" id="cd14275">
    <property type="entry name" value="UBA_EF-Ts"/>
    <property type="match status" value="1"/>
</dbReference>
<keyword evidence="2 4" id="KW-0251">Elongation factor</keyword>
<dbReference type="GeneID" id="108680776"/>
<dbReference type="OrthoDB" id="277235at2759"/>
<reference evidence="8" key="1">
    <citation type="submission" date="2025-08" db="UniProtKB">
        <authorList>
            <consortium name="RefSeq"/>
        </authorList>
    </citation>
    <scope>IDENTIFICATION</scope>
    <source>
        <tissue evidence="8">Whole organism</tissue>
    </source>
</reference>
<evidence type="ECO:0000256" key="4">
    <source>
        <dbReference type="HAMAP-Rule" id="MF_03135"/>
    </source>
</evidence>
<dbReference type="Gene3D" id="3.30.479.20">
    <property type="entry name" value="Elongation factor Ts, dimerisation domain"/>
    <property type="match status" value="2"/>
</dbReference>
<feature type="domain" description="Translation elongation factor EFTs/EF1B dimerisation" evidence="6">
    <location>
        <begin position="99"/>
        <end position="346"/>
    </location>
</feature>
<dbReference type="Pfam" id="PF00889">
    <property type="entry name" value="EF_TS"/>
    <property type="match status" value="1"/>
</dbReference>
<evidence type="ECO:0000256" key="3">
    <source>
        <dbReference type="ARBA" id="ARBA00022917"/>
    </source>
</evidence>
<comment type="function">
    <text evidence="4">Associates with the EF-Tu.GDP complex and induces the exchange of GDP to GTP. It remains bound to the aminoacyl-tRNA.EF-Tu.GTP complex up to the GTP hydrolysis stage on the ribosome.</text>
</comment>
<evidence type="ECO:0000259" key="6">
    <source>
        <dbReference type="Pfam" id="PF00889"/>
    </source>
</evidence>
<accession>A0A8B7PG96</accession>
<dbReference type="Gene3D" id="1.10.8.10">
    <property type="entry name" value="DNA helicase RuvA subunit, C-terminal domain"/>
    <property type="match status" value="1"/>
</dbReference>
<dbReference type="PANTHER" id="PTHR11741:SF0">
    <property type="entry name" value="ELONGATION FACTOR TS, MITOCHONDRIAL"/>
    <property type="match status" value="1"/>
</dbReference>
<dbReference type="PANTHER" id="PTHR11741">
    <property type="entry name" value="ELONGATION FACTOR TS"/>
    <property type="match status" value="1"/>
</dbReference>
<dbReference type="InterPro" id="IPR036402">
    <property type="entry name" value="EF-Ts_dimer_sf"/>
</dbReference>
<evidence type="ECO:0000256" key="5">
    <source>
        <dbReference type="SAM" id="MobiDB-lite"/>
    </source>
</evidence>
<dbReference type="InterPro" id="IPR001816">
    <property type="entry name" value="Transl_elong_EFTs/EF1B"/>
</dbReference>
<dbReference type="SUPFAM" id="SSF54713">
    <property type="entry name" value="Elongation factor Ts (EF-Ts), dimerisation domain"/>
    <property type="match status" value="1"/>
</dbReference>
<sequence>MLIMIASLSCKFFHSTAKLRTAALAVDKNLLSKLRKTTGYSISHCKKALQLHENNFDEADKWLAAQAQAQGWAKATKLAGRSTSQGLLGVSVSSDSSHAALMELNCETDFVARNSVFKELAQELTQSCLAAQSSSQPSGSGASMIHKELWNAEQVSHIMASDGKTLGDKVALSIGLLGENMSLSRALKMWTGGGGVELYAYTHPPPAGSTVAGGGVDPPAVLLGKFAAIVTVRRTKPADLGVLKQLCLQVIGMNPECIGTEEDLQKYAEELETSPNPQEDVPAAPPAATGEEEENTDAPVTIVEKRPKDKFLLQQEWLDDEEFTVKQILDEAGIEVLDFIRVQVGEKNG</sequence>
<dbReference type="GO" id="GO:0070125">
    <property type="term" value="P:mitochondrial translational elongation"/>
    <property type="evidence" value="ECO:0007669"/>
    <property type="project" value="TreeGrafter"/>
</dbReference>
<keyword evidence="4" id="KW-0496">Mitochondrion</keyword>
<evidence type="ECO:0000313" key="8">
    <source>
        <dbReference type="RefSeq" id="XP_018025164.1"/>
    </source>
</evidence>
<name>A0A8B7PG96_HYAAZ</name>
<dbReference type="HAMAP" id="MF_00050">
    <property type="entry name" value="EF_Ts"/>
    <property type="match status" value="1"/>
</dbReference>
<comment type="subcellular location">
    <subcellularLocation>
        <location evidence="4">Mitochondrion</location>
    </subcellularLocation>
</comment>
<keyword evidence="7" id="KW-1185">Reference proteome</keyword>
<proteinExistence type="inferred from homology"/>
<organism evidence="7 8">
    <name type="scientific">Hyalella azteca</name>
    <name type="common">Amphipod</name>
    <dbReference type="NCBI Taxonomy" id="294128"/>
    <lineage>
        <taxon>Eukaryota</taxon>
        <taxon>Metazoa</taxon>
        <taxon>Ecdysozoa</taxon>
        <taxon>Arthropoda</taxon>
        <taxon>Crustacea</taxon>
        <taxon>Multicrustacea</taxon>
        <taxon>Malacostraca</taxon>
        <taxon>Eumalacostraca</taxon>
        <taxon>Peracarida</taxon>
        <taxon>Amphipoda</taxon>
        <taxon>Senticaudata</taxon>
        <taxon>Talitrida</taxon>
        <taxon>Talitroidea</taxon>
        <taxon>Hyalellidae</taxon>
        <taxon>Hyalella</taxon>
    </lineage>
</organism>
<dbReference type="GO" id="GO:0005739">
    <property type="term" value="C:mitochondrion"/>
    <property type="evidence" value="ECO:0007669"/>
    <property type="project" value="UniProtKB-SubCell"/>
</dbReference>
<protein>
    <recommendedName>
        <fullName evidence="4">Elongation factor Ts, mitochondrial</fullName>
        <shortName evidence="4">EF-Ts</shortName>
        <shortName evidence="4">EF-TsMt</shortName>
    </recommendedName>
</protein>